<keyword evidence="3" id="KW-1185">Reference proteome</keyword>
<feature type="compositionally biased region" description="Polar residues" evidence="1">
    <location>
        <begin position="685"/>
        <end position="715"/>
    </location>
</feature>
<dbReference type="EMBL" id="NHYD01003973">
    <property type="protein sequence ID" value="PPQ67473.1"/>
    <property type="molecule type" value="Genomic_DNA"/>
</dbReference>
<feature type="region of interest" description="Disordered" evidence="1">
    <location>
        <begin position="961"/>
        <end position="985"/>
    </location>
</feature>
<evidence type="ECO:0000313" key="3">
    <source>
        <dbReference type="Proteomes" id="UP000283269"/>
    </source>
</evidence>
<dbReference type="Proteomes" id="UP000283269">
    <property type="component" value="Unassembled WGS sequence"/>
</dbReference>
<dbReference type="AlphaFoldDB" id="A0A409VMJ5"/>
<dbReference type="InParanoid" id="A0A409VMJ5"/>
<organism evidence="2 3">
    <name type="scientific">Psilocybe cyanescens</name>
    <dbReference type="NCBI Taxonomy" id="93625"/>
    <lineage>
        <taxon>Eukaryota</taxon>
        <taxon>Fungi</taxon>
        <taxon>Dikarya</taxon>
        <taxon>Basidiomycota</taxon>
        <taxon>Agaricomycotina</taxon>
        <taxon>Agaricomycetes</taxon>
        <taxon>Agaricomycetidae</taxon>
        <taxon>Agaricales</taxon>
        <taxon>Agaricineae</taxon>
        <taxon>Strophariaceae</taxon>
        <taxon>Psilocybe</taxon>
    </lineage>
</organism>
<reference evidence="2 3" key="1">
    <citation type="journal article" date="2018" name="Evol. Lett.">
        <title>Horizontal gene cluster transfer increased hallucinogenic mushroom diversity.</title>
        <authorList>
            <person name="Reynolds H.T."/>
            <person name="Vijayakumar V."/>
            <person name="Gluck-Thaler E."/>
            <person name="Korotkin H.B."/>
            <person name="Matheny P.B."/>
            <person name="Slot J.C."/>
        </authorList>
    </citation>
    <scope>NUCLEOTIDE SEQUENCE [LARGE SCALE GENOMIC DNA]</scope>
    <source>
        <strain evidence="2 3">2631</strain>
    </source>
</reference>
<feature type="region of interest" description="Disordered" evidence="1">
    <location>
        <begin position="1"/>
        <end position="213"/>
    </location>
</feature>
<proteinExistence type="predicted"/>
<evidence type="ECO:0000313" key="2">
    <source>
        <dbReference type="EMBL" id="PPQ67473.1"/>
    </source>
</evidence>
<feature type="region of interest" description="Disordered" evidence="1">
    <location>
        <begin position="377"/>
        <end position="398"/>
    </location>
</feature>
<comment type="caution">
    <text evidence="2">The sequence shown here is derived from an EMBL/GenBank/DDBJ whole genome shotgun (WGS) entry which is preliminary data.</text>
</comment>
<feature type="compositionally biased region" description="Low complexity" evidence="1">
    <location>
        <begin position="178"/>
        <end position="209"/>
    </location>
</feature>
<gene>
    <name evidence="2" type="ORF">CVT25_006014</name>
</gene>
<feature type="region of interest" description="Disordered" evidence="1">
    <location>
        <begin position="462"/>
        <end position="661"/>
    </location>
</feature>
<feature type="region of interest" description="Disordered" evidence="1">
    <location>
        <begin position="248"/>
        <end position="307"/>
    </location>
</feature>
<feature type="compositionally biased region" description="Low complexity" evidence="1">
    <location>
        <begin position="253"/>
        <end position="267"/>
    </location>
</feature>
<feature type="compositionally biased region" description="Acidic residues" evidence="1">
    <location>
        <begin position="857"/>
        <end position="870"/>
    </location>
</feature>
<dbReference type="OrthoDB" id="3261862at2759"/>
<feature type="compositionally biased region" description="Polar residues" evidence="1">
    <location>
        <begin position="841"/>
        <end position="854"/>
    </location>
</feature>
<feature type="compositionally biased region" description="Polar residues" evidence="1">
    <location>
        <begin position="730"/>
        <end position="740"/>
    </location>
</feature>
<feature type="compositionally biased region" description="Polar residues" evidence="1">
    <location>
        <begin position="581"/>
        <end position="592"/>
    </location>
</feature>
<feature type="compositionally biased region" description="Pro residues" evidence="1">
    <location>
        <begin position="85"/>
        <end position="95"/>
    </location>
</feature>
<feature type="compositionally biased region" description="Low complexity" evidence="1">
    <location>
        <begin position="468"/>
        <end position="485"/>
    </location>
</feature>
<feature type="compositionally biased region" description="Polar residues" evidence="1">
    <location>
        <begin position="377"/>
        <end position="389"/>
    </location>
</feature>
<name>A0A409VMJ5_PSICY</name>
<feature type="compositionally biased region" description="Basic residues" evidence="1">
    <location>
        <begin position="29"/>
        <end position="39"/>
    </location>
</feature>
<evidence type="ECO:0000256" key="1">
    <source>
        <dbReference type="SAM" id="MobiDB-lite"/>
    </source>
</evidence>
<sequence>MDALPTHRPGSLRSMASNSSIGSGVSLSRRPRTISRARSRTVTGGTVRPEDVPQLPMSPSDLPYLSGPNLYEPLEDHTSSSPNPLTEPPARPPRSPQRLETADIRSSDTASSQGATDADPTFVAPVPIPLTSISGKPVRSKATRQASTLPLLDTGYRQPPSAFQRDPALTPVNNVRDSVSTQQSGVSSSLYPPSTSTASAPESPTSPRSMASQIEAAPFSVEVNEVQEYDSDDVSYRLRLLVKNNYFLPPAHSKPSPSDFVSSSLNPAKRSPRTAAPTFLDLFRVGKSKSKPTTPTGQGSAFDPMAPMLRTTSDSITASYALRANQPRHSPQAPHLPLRSPNPTIRGRVVVVREKMNDIAVAAKQAEQDIKMRSARIEQSSQKGNSTTVEDVIDPTDAVDVPPPSPSYPFAVQASAIHGLGVLESVGADILADRLPPGKTYDPVEDTWRKALLQQAVHHSLDNTPDASTLSHIITPSTPISSPRSMATDSPQQDTPKATHKLQQKIVIQPLSDGPAKIKHFRQKSNASTARSDTKGGLTVISAEGSQDLSRPTSYQRAETPSGPLTPLGPPPPRRFANPLFSLSQTDLTSGRLSPDSMRGLDDSRPMLRRAASSPLMAEDYNSSSRLDLTTPPPIPEYDPRISQATSSHTAHGGVNDDAYEMHVSDGEDLPRMSLALSAMRSRPSLSEYSQASPSPTTSTFQDMLNHDSQSTSSMYPGPSRLSNEHLDTFRSSISARSVATSPPPRLSSSLAYAPLPPPPRTSSLNYQVSRAPLGSSSSQMGDSSHVGSEDSTFHITAPEPTTPPLPGSGHRDQFPNMPLSIDTSTISLPAGLRSAPGPSSPTSFFDSIQSQPNAMDDLESSSDESDDEEPRPIQTRLFVDPRNRAASVSASAVGSRPQIMKHGNYSTPYIRQNRPPIGNDARSKQPVSNKPALLSKTDAQTSSYDFFKYAQENPLNFSSLAGDSDEARRPATADHVNTWRDNQRAQESLRKLDGMLIQHMEDEKDTIKRIATHLKQTADSN</sequence>
<accession>A0A409VMJ5</accession>
<feature type="compositionally biased region" description="Basic and acidic residues" evidence="1">
    <location>
        <begin position="966"/>
        <end position="985"/>
    </location>
</feature>
<feature type="compositionally biased region" description="Polar residues" evidence="1">
    <location>
        <begin position="487"/>
        <end position="496"/>
    </location>
</feature>
<feature type="compositionally biased region" description="Low complexity" evidence="1">
    <location>
        <begin position="14"/>
        <end position="28"/>
    </location>
</feature>
<feature type="compositionally biased region" description="Low complexity" evidence="1">
    <location>
        <begin position="775"/>
        <end position="787"/>
    </location>
</feature>
<feature type="compositionally biased region" description="Low complexity" evidence="1">
    <location>
        <begin position="886"/>
        <end position="896"/>
    </location>
</feature>
<protein>
    <submittedName>
        <fullName evidence="2">Uncharacterized protein</fullName>
    </submittedName>
</protein>
<feature type="region of interest" description="Disordered" evidence="1">
    <location>
        <begin position="685"/>
        <end position="910"/>
    </location>
</feature>
<feature type="compositionally biased region" description="Polar residues" evidence="1">
    <location>
        <begin position="544"/>
        <end position="559"/>
    </location>
</feature>